<organism evidence="1 2">
    <name type="scientific">Sutterella wadsworthensis 2_1_59BFAA</name>
    <dbReference type="NCBI Taxonomy" id="742823"/>
    <lineage>
        <taxon>Bacteria</taxon>
        <taxon>Pseudomonadati</taxon>
        <taxon>Pseudomonadota</taxon>
        <taxon>Betaproteobacteria</taxon>
        <taxon>Burkholderiales</taxon>
        <taxon>Sutterellaceae</taxon>
        <taxon>Sutterella</taxon>
    </lineage>
</organism>
<accession>K1JMF0</accession>
<dbReference type="Proteomes" id="UP000005835">
    <property type="component" value="Unassembled WGS sequence"/>
</dbReference>
<dbReference type="AlphaFoldDB" id="K1JMF0"/>
<name>K1JMF0_9BURK</name>
<evidence type="ECO:0000313" key="2">
    <source>
        <dbReference type="Proteomes" id="UP000005835"/>
    </source>
</evidence>
<comment type="caution">
    <text evidence="1">The sequence shown here is derived from an EMBL/GenBank/DDBJ whole genome shotgun (WGS) entry which is preliminary data.</text>
</comment>
<proteinExistence type="predicted"/>
<dbReference type="STRING" id="742823.HMPREF9465_00977"/>
<gene>
    <name evidence="1" type="ORF">HMPREF9465_00977</name>
</gene>
<evidence type="ECO:0000313" key="1">
    <source>
        <dbReference type="EMBL" id="EKB31366.1"/>
    </source>
</evidence>
<protein>
    <submittedName>
        <fullName evidence="1">Uncharacterized protein</fullName>
    </submittedName>
</protein>
<sequence length="43" mass="4589">MSSPVLPLIRQLLLKTLKPEARPWPGFLRAPAGTAGIPAGRLP</sequence>
<reference evidence="1 2" key="1">
    <citation type="submission" date="2012-05" db="EMBL/GenBank/DDBJ databases">
        <title>The Genome Sequence of Sutterella wadsworthensis 2_1_59BFAA.</title>
        <authorList>
            <consortium name="The Broad Institute Genome Sequencing Platform"/>
            <person name="Earl A."/>
            <person name="Ward D."/>
            <person name="Feldgarden M."/>
            <person name="Gevers D."/>
            <person name="Daigneault M."/>
            <person name="Strauss J."/>
            <person name="Allen-Vercoe E."/>
            <person name="Walker B."/>
            <person name="Young S.K."/>
            <person name="Zeng Q."/>
            <person name="Gargeya S."/>
            <person name="Fitzgerald M."/>
            <person name="Haas B."/>
            <person name="Abouelleil A."/>
            <person name="Alvarado L."/>
            <person name="Arachchi H.M."/>
            <person name="Berlin A.M."/>
            <person name="Chapman S.B."/>
            <person name="Goldberg J."/>
            <person name="Griggs A."/>
            <person name="Gujja S."/>
            <person name="Hansen M."/>
            <person name="Howarth C."/>
            <person name="Imamovic A."/>
            <person name="Larimer J."/>
            <person name="McCowen C."/>
            <person name="Montmayeur A."/>
            <person name="Murphy C."/>
            <person name="Neiman D."/>
            <person name="Pearson M."/>
            <person name="Priest M."/>
            <person name="Roberts A."/>
            <person name="Saif S."/>
            <person name="Shea T."/>
            <person name="Sisk P."/>
            <person name="Sykes S."/>
            <person name="Wortman J."/>
            <person name="Nusbaum C."/>
            <person name="Birren B."/>
        </authorList>
    </citation>
    <scope>NUCLEOTIDE SEQUENCE [LARGE SCALE GENOMIC DNA]</scope>
    <source>
        <strain evidence="1 2">2_1_59BFAA</strain>
    </source>
</reference>
<keyword evidence="2" id="KW-1185">Reference proteome</keyword>
<dbReference type="HOGENOM" id="CLU_3240575_0_0_4"/>
<dbReference type="EMBL" id="ADMG01000027">
    <property type="protein sequence ID" value="EKB31366.1"/>
    <property type="molecule type" value="Genomic_DNA"/>
</dbReference>